<reference evidence="1 2" key="1">
    <citation type="submission" date="2017-03" db="EMBL/GenBank/DDBJ databases">
        <title>Widespread Adenine N6-methylation of Active Genes in Fungi.</title>
        <authorList>
            <consortium name="DOE Joint Genome Institute"/>
            <person name="Mondo S.J."/>
            <person name="Dannebaum R.O."/>
            <person name="Kuo R.C."/>
            <person name="Louie K.B."/>
            <person name="Bewick A.J."/>
            <person name="Labutti K."/>
            <person name="Haridas S."/>
            <person name="Kuo A."/>
            <person name="Salamov A."/>
            <person name="Ahrendt S.R."/>
            <person name="Lau R."/>
            <person name="Bowen B.P."/>
            <person name="Lipzen A."/>
            <person name="Sullivan W."/>
            <person name="Andreopoulos W.B."/>
            <person name="Clum A."/>
            <person name="Lindquist E."/>
            <person name="Daum C."/>
            <person name="Northen T.R."/>
            <person name="Ramamoorthy G."/>
            <person name="Schmitz R.J."/>
            <person name="Gryganskyi A."/>
            <person name="Culley D."/>
            <person name="Magnuson J."/>
            <person name="James T.Y."/>
            <person name="O'Malley M.A."/>
            <person name="Stajich J.E."/>
            <person name="Spatafora J.W."/>
            <person name="Visel A."/>
            <person name="Grigoriev I.V."/>
        </authorList>
    </citation>
    <scope>NUCLEOTIDE SEQUENCE [LARGE SCALE GENOMIC DNA]</scope>
    <source>
        <strain evidence="1 2">NRRL Y-17943</strain>
    </source>
</reference>
<gene>
    <name evidence="1" type="ORF">BD324DRAFT_51549</name>
</gene>
<dbReference type="EMBL" id="NBSH01000001">
    <property type="protein sequence ID" value="ORX41231.1"/>
    <property type="molecule type" value="Genomic_DNA"/>
</dbReference>
<proteinExistence type="predicted"/>
<dbReference type="InParanoid" id="A0A1Y1UT93"/>
<keyword evidence="2" id="KW-1185">Reference proteome</keyword>
<name>A0A1Y1UT93_9TREE</name>
<comment type="caution">
    <text evidence="1">The sequence shown here is derived from an EMBL/GenBank/DDBJ whole genome shotgun (WGS) entry which is preliminary data.</text>
</comment>
<sequence length="313" mass="34984">MDHVLRELSDIFVTVNVSMIGLGKHVSTYLEHNRQVTVSAMKDKTKKEALGGIKIDSFTPFFPAALGTNENDALFKLSEQRSKDDVKLDIAVIQCSFWDDVHRNLSGIFADLERHFEADPTAWGYRPITADVDYYEPIPDHPSRFQLYFLGASKPPFESKWKEVVGVRQNLKYSLFYGALNAADIVLPSFGTARYDISRASSTMGVAASASVSPQLAGSALQVNCSKADHLPFGPRQAPLLVPQSYIDAYGYLCPAFGVLRKDGLSEIDYVAEVRRGAIPWESRRSREEALSRCQEDWTAKNMYVLSRLFGLL</sequence>
<dbReference type="RefSeq" id="XP_021874910.1">
    <property type="nucleotide sequence ID" value="XM_022012975.1"/>
</dbReference>
<dbReference type="OrthoDB" id="549336at2759"/>
<evidence type="ECO:0000313" key="1">
    <source>
        <dbReference type="EMBL" id="ORX41231.1"/>
    </source>
</evidence>
<dbReference type="Proteomes" id="UP000193218">
    <property type="component" value="Unassembled WGS sequence"/>
</dbReference>
<dbReference type="AlphaFoldDB" id="A0A1Y1UT93"/>
<evidence type="ECO:0000313" key="2">
    <source>
        <dbReference type="Proteomes" id="UP000193218"/>
    </source>
</evidence>
<accession>A0A1Y1UT93</accession>
<protein>
    <submittedName>
        <fullName evidence="1">Uncharacterized protein</fullName>
    </submittedName>
</protein>
<organism evidence="1 2">
    <name type="scientific">Kockovaella imperatae</name>
    <dbReference type="NCBI Taxonomy" id="4999"/>
    <lineage>
        <taxon>Eukaryota</taxon>
        <taxon>Fungi</taxon>
        <taxon>Dikarya</taxon>
        <taxon>Basidiomycota</taxon>
        <taxon>Agaricomycotina</taxon>
        <taxon>Tremellomycetes</taxon>
        <taxon>Tremellales</taxon>
        <taxon>Cuniculitremaceae</taxon>
        <taxon>Kockovaella</taxon>
    </lineage>
</organism>
<dbReference type="GeneID" id="33554783"/>